<evidence type="ECO:0000256" key="17">
    <source>
        <dbReference type="ARBA" id="ARBA00023242"/>
    </source>
</evidence>
<keyword evidence="13" id="KW-0238">DNA-binding</keyword>
<dbReference type="InterPro" id="IPR013762">
    <property type="entry name" value="Integrase-like_cat_sf"/>
</dbReference>
<dbReference type="InterPro" id="IPR012337">
    <property type="entry name" value="RNaseH-like_sf"/>
</dbReference>
<comment type="similarity">
    <text evidence="3">Belongs to the UDP-glycosyltransferase family.</text>
</comment>
<evidence type="ECO:0000256" key="9">
    <source>
        <dbReference type="ARBA" id="ARBA00022729"/>
    </source>
</evidence>
<dbReference type="Gene3D" id="3.30.70.270">
    <property type="match status" value="1"/>
</dbReference>
<evidence type="ECO:0000256" key="13">
    <source>
        <dbReference type="ARBA" id="ARBA00023125"/>
    </source>
</evidence>
<dbReference type="GO" id="GO:0015074">
    <property type="term" value="P:DNA integration"/>
    <property type="evidence" value="ECO:0007669"/>
    <property type="project" value="InterPro"/>
</dbReference>
<evidence type="ECO:0000256" key="1">
    <source>
        <dbReference type="ARBA" id="ARBA00004123"/>
    </source>
</evidence>
<evidence type="ECO:0000256" key="10">
    <source>
        <dbReference type="ARBA" id="ARBA00022771"/>
    </source>
</evidence>
<dbReference type="Gene3D" id="1.10.150.130">
    <property type="match status" value="1"/>
</dbReference>
<evidence type="ECO:0000259" key="20">
    <source>
        <dbReference type="PROSITE" id="PS50878"/>
    </source>
</evidence>
<dbReference type="PROSITE" id="PS51898">
    <property type="entry name" value="TYR_RECOMBINASE"/>
    <property type="match status" value="1"/>
</dbReference>
<dbReference type="Gene3D" id="3.40.50.2000">
    <property type="entry name" value="Glycogen Phosphorylase B"/>
    <property type="match status" value="1"/>
</dbReference>
<dbReference type="EC" id="2.4.1.17" evidence="4"/>
<evidence type="ECO:0000256" key="19">
    <source>
        <dbReference type="SAM" id="SignalP"/>
    </source>
</evidence>
<evidence type="ECO:0000256" key="5">
    <source>
        <dbReference type="ARBA" id="ARBA00022676"/>
    </source>
</evidence>
<proteinExistence type="inferred from homology"/>
<dbReference type="FunFam" id="3.40.50.2000:FF:000118">
    <property type="entry name" value="UDP-glucuronosyltransferase"/>
    <property type="match status" value="1"/>
</dbReference>
<evidence type="ECO:0000256" key="12">
    <source>
        <dbReference type="ARBA" id="ARBA00022989"/>
    </source>
</evidence>
<keyword evidence="7" id="KW-0812">Transmembrane</keyword>
<dbReference type="Pfam" id="PF00078">
    <property type="entry name" value="RVT_1"/>
    <property type="match status" value="1"/>
</dbReference>
<evidence type="ECO:0000256" key="6">
    <source>
        <dbReference type="ARBA" id="ARBA00022679"/>
    </source>
</evidence>
<keyword evidence="12" id="KW-1133">Transmembrane helix</keyword>
<keyword evidence="10" id="KW-0863">Zinc-finger</keyword>
<dbReference type="InterPro" id="IPR011010">
    <property type="entry name" value="DNA_brk_join_enz"/>
</dbReference>
<feature type="domain" description="Core-binding (CB)" evidence="22">
    <location>
        <begin position="1792"/>
        <end position="1867"/>
    </location>
</feature>
<protein>
    <recommendedName>
        <fullName evidence="4">glucuronosyltransferase</fullName>
        <ecNumber evidence="4">2.4.1.17</ecNumber>
    </recommendedName>
</protein>
<evidence type="ECO:0000259" key="21">
    <source>
        <dbReference type="PROSITE" id="PS51898"/>
    </source>
</evidence>
<feature type="signal peptide" evidence="19">
    <location>
        <begin position="1"/>
        <end position="20"/>
    </location>
</feature>
<keyword evidence="15" id="KW-0233">DNA recombination</keyword>
<dbReference type="InterPro" id="IPR008906">
    <property type="entry name" value="HATC_C_dom"/>
</dbReference>
<dbReference type="CDD" id="cd03784">
    <property type="entry name" value="GT1_Gtf-like"/>
    <property type="match status" value="1"/>
</dbReference>
<evidence type="ECO:0000256" key="2">
    <source>
        <dbReference type="ARBA" id="ARBA00004167"/>
    </source>
</evidence>
<keyword evidence="6" id="KW-0808">Transferase</keyword>
<evidence type="ECO:0000256" key="15">
    <source>
        <dbReference type="ARBA" id="ARBA00023172"/>
    </source>
</evidence>
<dbReference type="InterPro" id="IPR010998">
    <property type="entry name" value="Integrase_recombinase_N"/>
</dbReference>
<evidence type="ECO:0000259" key="22">
    <source>
        <dbReference type="PROSITE" id="PS51900"/>
    </source>
</evidence>
<dbReference type="InterPro" id="IPR050271">
    <property type="entry name" value="UDP-glycosyltransferase"/>
</dbReference>
<dbReference type="SUPFAM" id="SSF53098">
    <property type="entry name" value="Ribonuclease H-like"/>
    <property type="match status" value="1"/>
</dbReference>
<keyword evidence="9 19" id="KW-0732">Signal</keyword>
<dbReference type="InterPro" id="IPR002213">
    <property type="entry name" value="UDP_glucos_trans"/>
</dbReference>
<dbReference type="GO" id="GO:0003677">
    <property type="term" value="F:DNA binding"/>
    <property type="evidence" value="ECO:0007669"/>
    <property type="project" value="UniProtKB-KW"/>
</dbReference>
<accession>A0AA39M1X7</accession>
<dbReference type="InterPro" id="IPR044068">
    <property type="entry name" value="CB"/>
</dbReference>
<dbReference type="InterPro" id="IPR002104">
    <property type="entry name" value="Integrase_catalytic"/>
</dbReference>
<evidence type="ECO:0000256" key="8">
    <source>
        <dbReference type="ARBA" id="ARBA00022723"/>
    </source>
</evidence>
<dbReference type="CDD" id="cd09275">
    <property type="entry name" value="RNase_HI_RT_DIRS1"/>
    <property type="match status" value="1"/>
</dbReference>
<evidence type="ECO:0000256" key="11">
    <source>
        <dbReference type="ARBA" id="ARBA00022833"/>
    </source>
</evidence>
<comment type="caution">
    <text evidence="23">The sequence shown here is derived from an EMBL/GenBank/DDBJ whole genome shotgun (WGS) entry which is preliminary data.</text>
</comment>
<feature type="domain" description="Tyr recombinase" evidence="21">
    <location>
        <begin position="1890"/>
        <end position="2093"/>
    </location>
</feature>
<dbReference type="Gene3D" id="3.10.10.10">
    <property type="entry name" value="HIV Type 1 Reverse Transcriptase, subunit A, domain 1"/>
    <property type="match status" value="1"/>
</dbReference>
<dbReference type="Gene3D" id="3.30.420.10">
    <property type="entry name" value="Ribonuclease H-like superfamily/Ribonuclease H"/>
    <property type="match status" value="1"/>
</dbReference>
<dbReference type="PROSITE" id="PS51900">
    <property type="entry name" value="CB"/>
    <property type="match status" value="1"/>
</dbReference>
<dbReference type="InterPro" id="IPR003656">
    <property type="entry name" value="Znf_BED"/>
</dbReference>
<dbReference type="PROSITE" id="PS50878">
    <property type="entry name" value="RT_POL"/>
    <property type="match status" value="1"/>
</dbReference>
<keyword evidence="16" id="KW-0325">Glycoprotein</keyword>
<keyword evidence="14" id="KW-0472">Membrane</keyword>
<dbReference type="Proteomes" id="UP001175271">
    <property type="component" value="Unassembled WGS sequence"/>
</dbReference>
<dbReference type="GO" id="GO:0015020">
    <property type="term" value="F:glucuronosyltransferase activity"/>
    <property type="evidence" value="ECO:0007669"/>
    <property type="project" value="UniProtKB-EC"/>
</dbReference>
<reference evidence="23" key="1">
    <citation type="submission" date="2023-06" db="EMBL/GenBank/DDBJ databases">
        <title>Genomic analysis of the entomopathogenic nematode Steinernema hermaphroditum.</title>
        <authorList>
            <person name="Schwarz E.M."/>
            <person name="Heppert J.K."/>
            <person name="Baniya A."/>
            <person name="Schwartz H.T."/>
            <person name="Tan C.-H."/>
            <person name="Antoshechkin I."/>
            <person name="Sternberg P.W."/>
            <person name="Goodrich-Blair H."/>
            <person name="Dillman A.R."/>
        </authorList>
    </citation>
    <scope>NUCLEOTIDE SEQUENCE</scope>
    <source>
        <strain evidence="23">PS9179</strain>
        <tissue evidence="23">Whole animal</tissue>
    </source>
</reference>
<evidence type="ECO:0000313" key="23">
    <source>
        <dbReference type="EMBL" id="KAK0417604.1"/>
    </source>
</evidence>
<keyword evidence="11" id="KW-0862">Zinc</keyword>
<keyword evidence="17" id="KW-0539">Nucleus</keyword>
<dbReference type="SUPFAM" id="SSF140996">
    <property type="entry name" value="Hermes dimerisation domain"/>
    <property type="match status" value="1"/>
</dbReference>
<keyword evidence="24" id="KW-1185">Reference proteome</keyword>
<dbReference type="SUPFAM" id="SSF56672">
    <property type="entry name" value="DNA/RNA polymerases"/>
    <property type="match status" value="1"/>
</dbReference>
<evidence type="ECO:0000256" key="3">
    <source>
        <dbReference type="ARBA" id="ARBA00009995"/>
    </source>
</evidence>
<dbReference type="PANTHER" id="PTHR48043:SF46">
    <property type="entry name" value="UDP-GLUCURONOSYLTRANSFERASE UGT-60-RELATED"/>
    <property type="match status" value="1"/>
</dbReference>
<dbReference type="GO" id="GO:0016020">
    <property type="term" value="C:membrane"/>
    <property type="evidence" value="ECO:0007669"/>
    <property type="project" value="UniProtKB-SubCell"/>
</dbReference>
<feature type="chain" id="PRO_5041311072" description="glucuronosyltransferase" evidence="19">
    <location>
        <begin position="21"/>
        <end position="2098"/>
    </location>
</feature>
<dbReference type="SUPFAM" id="SSF53756">
    <property type="entry name" value="UDP-Glycosyltransferase/glycogen phosphorylase"/>
    <property type="match status" value="1"/>
</dbReference>
<dbReference type="InterPro" id="IPR043502">
    <property type="entry name" value="DNA/RNA_pol_sf"/>
</dbReference>
<dbReference type="Pfam" id="PF02892">
    <property type="entry name" value="zf-BED"/>
    <property type="match status" value="1"/>
</dbReference>
<evidence type="ECO:0000256" key="7">
    <source>
        <dbReference type="ARBA" id="ARBA00022692"/>
    </source>
</evidence>
<dbReference type="CDD" id="cd03714">
    <property type="entry name" value="RT_DIRS1"/>
    <property type="match status" value="1"/>
</dbReference>
<dbReference type="GO" id="GO:0046983">
    <property type="term" value="F:protein dimerization activity"/>
    <property type="evidence" value="ECO:0007669"/>
    <property type="project" value="InterPro"/>
</dbReference>
<dbReference type="Pfam" id="PF00201">
    <property type="entry name" value="UDPGT"/>
    <property type="match status" value="1"/>
</dbReference>
<evidence type="ECO:0000256" key="18">
    <source>
        <dbReference type="ARBA" id="ARBA00047475"/>
    </source>
</evidence>
<dbReference type="InterPro" id="IPR036397">
    <property type="entry name" value="RNaseH_sf"/>
</dbReference>
<dbReference type="Pfam" id="PF05699">
    <property type="entry name" value="Dimer_Tnp_hAT"/>
    <property type="match status" value="1"/>
</dbReference>
<dbReference type="InterPro" id="IPR043128">
    <property type="entry name" value="Rev_trsase/Diguanyl_cyclase"/>
</dbReference>
<dbReference type="GO" id="GO:0008270">
    <property type="term" value="F:zinc ion binding"/>
    <property type="evidence" value="ECO:0007669"/>
    <property type="project" value="UniProtKB-KW"/>
</dbReference>
<dbReference type="Gene3D" id="1.10.443.10">
    <property type="entry name" value="Intergrase catalytic core"/>
    <property type="match status" value="1"/>
</dbReference>
<dbReference type="EMBL" id="JAUCMV010000002">
    <property type="protein sequence ID" value="KAK0417604.1"/>
    <property type="molecule type" value="Genomic_DNA"/>
</dbReference>
<dbReference type="GO" id="GO:0006310">
    <property type="term" value="P:DNA recombination"/>
    <property type="evidence" value="ECO:0007669"/>
    <property type="project" value="UniProtKB-KW"/>
</dbReference>
<dbReference type="GO" id="GO:0005634">
    <property type="term" value="C:nucleus"/>
    <property type="evidence" value="ECO:0007669"/>
    <property type="project" value="UniProtKB-SubCell"/>
</dbReference>
<dbReference type="GO" id="GO:0042575">
    <property type="term" value="C:DNA polymerase complex"/>
    <property type="evidence" value="ECO:0007669"/>
    <property type="project" value="UniProtKB-ARBA"/>
</dbReference>
<organism evidence="23 24">
    <name type="scientific">Steinernema hermaphroditum</name>
    <dbReference type="NCBI Taxonomy" id="289476"/>
    <lineage>
        <taxon>Eukaryota</taxon>
        <taxon>Metazoa</taxon>
        <taxon>Ecdysozoa</taxon>
        <taxon>Nematoda</taxon>
        <taxon>Chromadorea</taxon>
        <taxon>Rhabditida</taxon>
        <taxon>Tylenchina</taxon>
        <taxon>Panagrolaimomorpha</taxon>
        <taxon>Strongyloidoidea</taxon>
        <taxon>Steinernematidae</taxon>
        <taxon>Steinernema</taxon>
    </lineage>
</organism>
<keyword evidence="5" id="KW-0328">Glycosyltransferase</keyword>
<dbReference type="SUPFAM" id="SSF56349">
    <property type="entry name" value="DNA breaking-rejoining enzymes"/>
    <property type="match status" value="1"/>
</dbReference>
<dbReference type="InterPro" id="IPR000477">
    <property type="entry name" value="RT_dom"/>
</dbReference>
<dbReference type="PANTHER" id="PTHR48043">
    <property type="entry name" value="EG:EG0003.4 PROTEIN-RELATED"/>
    <property type="match status" value="1"/>
</dbReference>
<keyword evidence="8" id="KW-0479">Metal-binding</keyword>
<comment type="catalytic activity">
    <reaction evidence="18">
        <text>glucuronate acceptor + UDP-alpha-D-glucuronate = acceptor beta-D-glucuronoside + UDP + H(+)</text>
        <dbReference type="Rhea" id="RHEA:21032"/>
        <dbReference type="ChEBI" id="CHEBI:15378"/>
        <dbReference type="ChEBI" id="CHEBI:58052"/>
        <dbReference type="ChEBI" id="CHEBI:58223"/>
        <dbReference type="ChEBI" id="CHEBI:132367"/>
        <dbReference type="ChEBI" id="CHEBI:132368"/>
        <dbReference type="EC" id="2.4.1.17"/>
    </reaction>
</comment>
<evidence type="ECO:0000313" key="24">
    <source>
        <dbReference type="Proteomes" id="UP001175271"/>
    </source>
</evidence>
<evidence type="ECO:0000256" key="16">
    <source>
        <dbReference type="ARBA" id="ARBA00023180"/>
    </source>
</evidence>
<feature type="domain" description="Reverse transcriptase" evidence="20">
    <location>
        <begin position="1309"/>
        <end position="1493"/>
    </location>
</feature>
<gene>
    <name evidence="23" type="ORF">QR680_013104</name>
</gene>
<name>A0AA39M1X7_9BILA</name>
<evidence type="ECO:0000256" key="4">
    <source>
        <dbReference type="ARBA" id="ARBA00012544"/>
    </source>
</evidence>
<sequence length="2098" mass="236295">MRSLFAVFLLTAVLLVAAEGLRILQIVPGFTNSHVLFNYRMAETLKGLGHEVELWTQMEMGMVVAGVMTVPEGVREIRIPIHFTDTMKAEGLKVFQTMMFNKGDAYDLWWTSQEFKDMRIESCEQMLATDPAEIDRFRKRRFDIAIGHFHDLCPLALAEKAGIKKLIWITHGTSVYDFAAVQMGLRTFPSYVPHPLSSYGDQMELVERAKNLLWHLSTLDFVNLPQNLLYEENDMYSKLVGPDKPDLWDLSSGVDVLFINGEAMLDFPRPFPPGIVFMGEIGKGKKKTQKKLSTDFEALMTESKKGAILFSLGTVSNTTNMPQHMLNCFVEAFAQFPDYSILWRMEMDVPEAAKHKHIHILKWLPQKELMNHPNTRLLIAHGGYNSFLEASQTGIPVVLMPLFADQFINARRAQRFGFARTLDKLSLTTEKIVDAMSAILNEPVYTQNARKLASMLADKPTTEPYAILEHRLKLATLESPHFALKAPQNINILEFYLADIAVAFAIVLQIVLEDVSEAAPGVERPRIENYLQWILRISSWTIQDVTSHRREFLLLSHGIPNRNMATTSSARSKYDCFFPISEELVTCRLCEKTLKKSKDGCTGNMRFHLKTDHNAEFSKFVEQQTVQKEKQEAKARADNSRQLKLPFKRTVDTSTAGIPDKKVEPATKSLRIEKVFKEWSEDGESTEKMDRAVAQFLCSAILPISLVESPGFINLLRKAQPRYALKSRTHFSRKVLPRILSLTVHFVDKVTFEPKYFIVGVIPLRGPHSAENMADRLRDCMSTFSLERAKVFVMIRDGATSMIKMSSILGIDSGHCFAHLLQLAVKDGLATFPSAKSLVETMKTIVRKMRKSGRDKDEFKQCLIDCNLAERLLLPCIDIRWSSMYNMLLRFQENQRAVEIFLIDHSRYPHLTHSDWKLADDLIELLRPLSEVTEFVQRCKEASLSTVLPIVRILQQRLSTEPEENDSLSIAKRTILDGITRRLNTMKSSTFYRKMELATLLDPRFKSAFFEVPEMKHDALLLEVESLAVSLCKKAGSDQNETEVETDQIGVEDSPITDPFSHFLSQEPVKLTSSPSPTIADAKLKAKQELDEYFSTPPNPQSDPYEFWASPASEIKFPLLRSLACCHFSAPATSAESERLFSAAGLTISDLRTNLLDETLAKLLFLHTPLFGTSLVKEFTARSGSSEFSQALRKLAKKSDIPANRPSDRHRAADRYKTVTNRWVLSLRKSGLVLGIALRPVASTKQAGHLADFRQNWQLIGSDEWTLNVLSGFTIPFAQMPPMQRHPPSTTGCSNPVLAAEIEELKQKGAIRKIARSEVRWLSSVFAIPKKIYDGSARPVVNLKPLNKYLEPRHFKMESISNLRSLLTQGDFMIKIDMKDAFFGIPMAPSSQPYLSICFADNYYCFTTLPFGLSLAPYVYTKDMRTVAAWLRSQGIRLIVYLDDWLFLEQSRTTLERLVPQLLALFEHLGMVVNTEKSDLQPTQTIEFLGLRVCAKREFLSIPDNKIQRIQTDCDRLLATDRCSIRRLSETLGRINACSAACYYSALMSRRLQMALRAALAEAHNNYEASMSLHAKRPLREPTPSVVITADASKLGWGATSGGASTGGNWSPEEAAEHINVLELKAILFGLRVFAERMRDCAVLIQSDNTVAISYINRFGGTANNRLIEFARAIWFWARDRNLFLIATHLPEKENAVADAESRSYTLDWNLHKEITARLFDFWGTPEIDLFAMRHSAQVPAYMSYRPDPYAVAVDAFAHKWEPPSASETGGFSPCGMENLISDWRAAGLNETAAMAMLNSWAPSTRGTYNAQLKAFANWCREHSVILSQASVVDLLNYLADRFDSGLSYNTLSVARAAISAYIEVIRPNEPVDSSLLSRAMKGFFRLRLTRPKHDFIWDVSVVVNYLAEAPTYSLKDKTLKCAMLLALCSPKRVSELASLALDRRSVTPTMWSFALAKTKNRRCGPEHRAQYTRFPGDSRICPIACLEDYLSVTEALRPEGVQALLISYRAPHKAVTSATVARWLKCVLASAGIDAVFSAHSTRSASTSAALLKGATCGQIMQAANWATSSTFERHYHREPNATAAFQNAVLNNNDAS</sequence>
<evidence type="ECO:0000256" key="14">
    <source>
        <dbReference type="ARBA" id="ARBA00023136"/>
    </source>
</evidence>
<comment type="subcellular location">
    <subcellularLocation>
        <location evidence="2">Membrane</location>
        <topology evidence="2">Single-pass membrane protein</topology>
    </subcellularLocation>
    <subcellularLocation>
        <location evidence="1">Nucleus</location>
    </subcellularLocation>
</comment>